<reference evidence="1 2" key="1">
    <citation type="submission" date="2021-05" db="EMBL/GenBank/DDBJ databases">
        <title>Genome Assembly of Synthetic Allotetraploid Brassica napus Reveals Homoeologous Exchanges between Subgenomes.</title>
        <authorList>
            <person name="Davis J.T."/>
        </authorList>
    </citation>
    <scope>NUCLEOTIDE SEQUENCE [LARGE SCALE GENOMIC DNA]</scope>
    <source>
        <strain evidence="2">cv. Da-Ae</strain>
        <tissue evidence="1">Seedling</tissue>
    </source>
</reference>
<keyword evidence="2" id="KW-1185">Reference proteome</keyword>
<proteinExistence type="predicted"/>
<organism evidence="1 2">
    <name type="scientific">Brassica napus</name>
    <name type="common">Rape</name>
    <dbReference type="NCBI Taxonomy" id="3708"/>
    <lineage>
        <taxon>Eukaryota</taxon>
        <taxon>Viridiplantae</taxon>
        <taxon>Streptophyta</taxon>
        <taxon>Embryophyta</taxon>
        <taxon>Tracheophyta</taxon>
        <taxon>Spermatophyta</taxon>
        <taxon>Magnoliopsida</taxon>
        <taxon>eudicotyledons</taxon>
        <taxon>Gunneridae</taxon>
        <taxon>Pentapetalae</taxon>
        <taxon>rosids</taxon>
        <taxon>malvids</taxon>
        <taxon>Brassicales</taxon>
        <taxon>Brassicaceae</taxon>
        <taxon>Brassiceae</taxon>
        <taxon>Brassica</taxon>
    </lineage>
</organism>
<dbReference type="EMBL" id="JAGKQM010000003">
    <property type="protein sequence ID" value="KAH0936396.1"/>
    <property type="molecule type" value="Genomic_DNA"/>
</dbReference>
<accession>A0ABQ8E6V7</accession>
<evidence type="ECO:0000313" key="2">
    <source>
        <dbReference type="Proteomes" id="UP000824890"/>
    </source>
</evidence>
<name>A0ABQ8E6V7_BRANA</name>
<comment type="caution">
    <text evidence="1">The sequence shown here is derived from an EMBL/GenBank/DDBJ whole genome shotgun (WGS) entry which is preliminary data.</text>
</comment>
<dbReference type="Proteomes" id="UP000824890">
    <property type="component" value="Unassembled WGS sequence"/>
</dbReference>
<protein>
    <submittedName>
        <fullName evidence="1">Uncharacterized protein</fullName>
    </submittedName>
</protein>
<sequence length="84" mass="9711">MTSICDICSLIESHNDFKHVIVTSLLKKGTYWKKYIVRENMEVERMNPKTNVSIVVEPRSDEIGVGEINEMTGKKPPHLNRLIR</sequence>
<gene>
    <name evidence="1" type="ORF">HID58_013513</name>
</gene>
<evidence type="ECO:0000313" key="1">
    <source>
        <dbReference type="EMBL" id="KAH0936396.1"/>
    </source>
</evidence>